<evidence type="ECO:0000313" key="2">
    <source>
        <dbReference type="Proteomes" id="UP000681526"/>
    </source>
</evidence>
<comment type="caution">
    <text evidence="1">The sequence shown here is derived from an EMBL/GenBank/DDBJ whole genome shotgun (WGS) entry which is preliminary data.</text>
</comment>
<name>A0ABM8V0Q6_THEXY</name>
<reference evidence="1 2" key="1">
    <citation type="submission" date="2021-04" db="EMBL/GenBank/DDBJ databases">
        <authorList>
            <person name="Rakotoarivonina H."/>
        </authorList>
    </citation>
    <scope>NUCLEOTIDE SEQUENCE [LARGE SCALE GENOMIC DNA]</scope>
    <source>
        <strain evidence="1 2">XE</strain>
    </source>
</reference>
<protein>
    <recommendedName>
        <fullName evidence="3">DUF177 domain-containing protein</fullName>
    </recommendedName>
</protein>
<evidence type="ECO:0008006" key="3">
    <source>
        <dbReference type="Google" id="ProtNLM"/>
    </source>
</evidence>
<accession>A0ABM8V0Q6</accession>
<dbReference type="Pfam" id="PF02620">
    <property type="entry name" value="YceD"/>
    <property type="match status" value="1"/>
</dbReference>
<dbReference type="Proteomes" id="UP000681526">
    <property type="component" value="Unassembled WGS sequence"/>
</dbReference>
<dbReference type="PANTHER" id="PTHR34374:SF1">
    <property type="entry name" value="LARGE RIBOSOMAL RNA SUBUNIT ACCUMULATION PROTEIN YCED HOMOLOG 1, CHLOROPLASTIC"/>
    <property type="match status" value="1"/>
</dbReference>
<proteinExistence type="predicted"/>
<gene>
    <name evidence="1" type="primary">txxe-21</name>
    <name evidence="1" type="ORF">TXXE_02160</name>
</gene>
<dbReference type="RefSeq" id="WP_213483275.1">
    <property type="nucleotide sequence ID" value="NZ_CAJRAY010000008.1"/>
</dbReference>
<keyword evidence="2" id="KW-1185">Reference proteome</keyword>
<dbReference type="EMBL" id="CAJRAY010000008">
    <property type="protein sequence ID" value="CAG5078310.1"/>
    <property type="molecule type" value="Genomic_DNA"/>
</dbReference>
<dbReference type="InterPro" id="IPR003772">
    <property type="entry name" value="YceD"/>
</dbReference>
<sequence length="169" mass="18409">MRIHVHELITSGASRTIRETLDASALFAGRRDVLSAGPLHVDLEARGVEDGMAVVEGELAIDVTMPCSRCLKPVRVSIAVPFQEHFKVSAGPQTEEEADRFIAVKDNDVDLTPYVEEAVQLELPLVPLCAEDCKGLCPECGKDLNEGECGCDRTPIDPRLAALKDLFPR</sequence>
<organism evidence="1 2">
    <name type="scientific">Thermobacillus xylanilyticus</name>
    <dbReference type="NCBI Taxonomy" id="76633"/>
    <lineage>
        <taxon>Bacteria</taxon>
        <taxon>Bacillati</taxon>
        <taxon>Bacillota</taxon>
        <taxon>Bacilli</taxon>
        <taxon>Bacillales</taxon>
        <taxon>Paenibacillaceae</taxon>
        <taxon>Thermobacillus</taxon>
    </lineage>
</organism>
<dbReference type="PANTHER" id="PTHR34374">
    <property type="entry name" value="LARGE RIBOSOMAL RNA SUBUNIT ACCUMULATION PROTEIN YCED HOMOLOG 1, CHLOROPLASTIC"/>
    <property type="match status" value="1"/>
</dbReference>
<evidence type="ECO:0000313" key="1">
    <source>
        <dbReference type="EMBL" id="CAG5078310.1"/>
    </source>
</evidence>